<name>A0A7C5Q833_AQUAO</name>
<keyword evidence="1" id="KW-0808">Transferase</keyword>
<dbReference type="EMBL" id="DRNB01000152">
    <property type="protein sequence ID" value="HHJ64078.1"/>
    <property type="molecule type" value="Genomic_DNA"/>
</dbReference>
<dbReference type="Pfam" id="PF00288">
    <property type="entry name" value="GHMP_kinases_N"/>
    <property type="match status" value="1"/>
</dbReference>
<reference evidence="6" key="1">
    <citation type="journal article" date="2020" name="mSystems">
        <title>Genome- and Community-Level Interaction Insights into Carbon Utilization and Element Cycling Functions of Hydrothermarchaeota in Hydrothermal Sediment.</title>
        <authorList>
            <person name="Zhou Z."/>
            <person name="Liu Y."/>
            <person name="Xu W."/>
            <person name="Pan J."/>
            <person name="Luo Z.H."/>
            <person name="Li M."/>
        </authorList>
    </citation>
    <scope>NUCLEOTIDE SEQUENCE [LARGE SCALE GENOMIC DNA]</scope>
    <source>
        <strain evidence="6">HyVt-501</strain>
    </source>
</reference>
<dbReference type="PANTHER" id="PTHR43527">
    <property type="entry name" value="4-DIPHOSPHOCYTIDYL-2-C-METHYL-D-ERYTHRITOL KINASE, CHLOROPLASTIC"/>
    <property type="match status" value="1"/>
</dbReference>
<gene>
    <name evidence="6" type="ORF">ENJ61_04135</name>
</gene>
<dbReference type="SUPFAM" id="SSF54211">
    <property type="entry name" value="Ribosomal protein S5 domain 2-like"/>
    <property type="match status" value="1"/>
</dbReference>
<dbReference type="PANTHER" id="PTHR43527:SF2">
    <property type="entry name" value="4-DIPHOSPHOCYTIDYL-2-C-METHYL-D-ERYTHRITOL KINASE, CHLOROPLASTIC"/>
    <property type="match status" value="1"/>
</dbReference>
<keyword evidence="2" id="KW-0547">Nucleotide-binding</keyword>
<evidence type="ECO:0000259" key="5">
    <source>
        <dbReference type="Pfam" id="PF00288"/>
    </source>
</evidence>
<dbReference type="InterPro" id="IPR014721">
    <property type="entry name" value="Ribsml_uS5_D2-typ_fold_subgr"/>
</dbReference>
<dbReference type="GO" id="GO:0005524">
    <property type="term" value="F:ATP binding"/>
    <property type="evidence" value="ECO:0007669"/>
    <property type="project" value="UniProtKB-KW"/>
</dbReference>
<protein>
    <submittedName>
        <fullName evidence="6">4-diphosphocytidyl-2C-methyl-D-erythritol kinase</fullName>
    </submittedName>
</protein>
<comment type="caution">
    <text evidence="6">The sequence shown here is derived from an EMBL/GenBank/DDBJ whole genome shotgun (WGS) entry which is preliminary data.</text>
</comment>
<sequence length="186" mass="20349">MEVKILSPAKVNLGLWILGKRPDGYHEILTVYHTVDLWDEIVIREGPFGVWTSTGIPPEENLVYRGIVEFGRVIGGVPDVSVFIRKRIPSGAGLGGGSSNLALTLLRLNELLGKPLKTEELAELVGSLSSDAPFFLRGGTALGRGRGEILTEIDPLRLKITLILPQTSASTAEVYRRVREEHITPE</sequence>
<accession>A0A7C5Q833</accession>
<dbReference type="AlphaFoldDB" id="A0A7C5Q833"/>
<dbReference type="GO" id="GO:0050515">
    <property type="term" value="F:4-(cytidine 5'-diphospho)-2-C-methyl-D-erythritol kinase activity"/>
    <property type="evidence" value="ECO:0007669"/>
    <property type="project" value="TreeGrafter"/>
</dbReference>
<evidence type="ECO:0000256" key="3">
    <source>
        <dbReference type="ARBA" id="ARBA00022777"/>
    </source>
</evidence>
<evidence type="ECO:0000313" key="6">
    <source>
        <dbReference type="EMBL" id="HHJ64078.1"/>
    </source>
</evidence>
<evidence type="ECO:0000256" key="4">
    <source>
        <dbReference type="ARBA" id="ARBA00022840"/>
    </source>
</evidence>
<feature type="domain" description="GHMP kinase N-terminal" evidence="5">
    <location>
        <begin position="61"/>
        <end position="139"/>
    </location>
</feature>
<proteinExistence type="predicted"/>
<dbReference type="InterPro" id="IPR006204">
    <property type="entry name" value="GHMP_kinase_N_dom"/>
</dbReference>
<dbReference type="Proteomes" id="UP000885792">
    <property type="component" value="Unassembled WGS sequence"/>
</dbReference>
<keyword evidence="4" id="KW-0067">ATP-binding</keyword>
<dbReference type="InterPro" id="IPR020568">
    <property type="entry name" value="Ribosomal_Su5_D2-typ_SF"/>
</dbReference>
<feature type="non-terminal residue" evidence="6">
    <location>
        <position position="186"/>
    </location>
</feature>
<evidence type="ECO:0000256" key="2">
    <source>
        <dbReference type="ARBA" id="ARBA00022741"/>
    </source>
</evidence>
<evidence type="ECO:0000256" key="1">
    <source>
        <dbReference type="ARBA" id="ARBA00022679"/>
    </source>
</evidence>
<keyword evidence="3 6" id="KW-0418">Kinase</keyword>
<organism evidence="6">
    <name type="scientific">Aquifex aeolicus</name>
    <dbReference type="NCBI Taxonomy" id="63363"/>
    <lineage>
        <taxon>Bacteria</taxon>
        <taxon>Pseudomonadati</taxon>
        <taxon>Aquificota</taxon>
        <taxon>Aquificia</taxon>
        <taxon>Aquificales</taxon>
        <taxon>Aquificaceae</taxon>
        <taxon>Aquifex</taxon>
    </lineage>
</organism>
<dbReference type="Gene3D" id="3.30.230.10">
    <property type="match status" value="1"/>
</dbReference>